<accession>A0A7Z7J5E3</accession>
<name>A0A7Z7J5E3_XANCH</name>
<evidence type="ECO:0000313" key="1">
    <source>
        <dbReference type="EMBL" id="SOO26055.1"/>
    </source>
</evidence>
<evidence type="ECO:0000313" key="2">
    <source>
        <dbReference type="Proteomes" id="UP000234345"/>
    </source>
</evidence>
<comment type="caution">
    <text evidence="1">The sequence shown here is derived from an EMBL/GenBank/DDBJ whole genome shotgun (WGS) entry which is preliminary data.</text>
</comment>
<dbReference type="Proteomes" id="UP000234345">
    <property type="component" value="Unassembled WGS sequence"/>
</dbReference>
<dbReference type="AlphaFoldDB" id="A0A7Z7J5E3"/>
<proteinExistence type="predicted"/>
<reference evidence="1 2" key="1">
    <citation type="submission" date="2017-10" db="EMBL/GenBank/DDBJ databases">
        <authorList>
            <person name="Regsiter A."/>
            <person name="William W."/>
        </authorList>
    </citation>
    <scope>NUCLEOTIDE SEQUENCE [LARGE SCALE GENOMIC DNA]</scope>
    <source>
        <strain evidence="1 2">CFBP6991</strain>
    </source>
</reference>
<dbReference type="EMBL" id="OCZC01000080">
    <property type="protein sequence ID" value="SOO26055.1"/>
    <property type="molecule type" value="Genomic_DNA"/>
</dbReference>
<protein>
    <submittedName>
        <fullName evidence="1">Uncharacterized protein</fullName>
    </submittedName>
</protein>
<organism evidence="1 2">
    <name type="scientific">Xanthomonas campestris pv. phaseoli</name>
    <dbReference type="NCBI Taxonomy" id="317013"/>
    <lineage>
        <taxon>Bacteria</taxon>
        <taxon>Pseudomonadati</taxon>
        <taxon>Pseudomonadota</taxon>
        <taxon>Gammaproteobacteria</taxon>
        <taxon>Lysobacterales</taxon>
        <taxon>Lysobacteraceae</taxon>
        <taxon>Xanthomonas</taxon>
    </lineage>
</organism>
<gene>
    <name evidence="1" type="ORF">XFF6991_520029</name>
</gene>
<sequence>MFTVMRQRWGDVRRSLEWLERVAPICCCDCYGCRCCISFIGMWVSDADGLDSCRLCLRVLVIDACVRRRHPLVYPGTVSHPASRHGVNPSSKLAGGIHATNGPIPDAAPHAGDFAC</sequence>